<dbReference type="GO" id="GO:0019432">
    <property type="term" value="P:triglyceride biosynthetic process"/>
    <property type="evidence" value="ECO:0007669"/>
    <property type="project" value="TreeGrafter"/>
</dbReference>
<keyword evidence="16" id="KW-1185">Reference proteome</keyword>
<keyword evidence="11" id="KW-0443">Lipid metabolism</keyword>
<dbReference type="SUPFAM" id="SSF69593">
    <property type="entry name" value="Glycerol-3-phosphate (1)-acyltransferase"/>
    <property type="match status" value="1"/>
</dbReference>
<feature type="transmembrane region" description="Helical" evidence="14">
    <location>
        <begin position="20"/>
        <end position="39"/>
    </location>
</feature>
<evidence type="ECO:0000256" key="6">
    <source>
        <dbReference type="ARBA" id="ARBA00022679"/>
    </source>
</evidence>
<evidence type="ECO:0000256" key="5">
    <source>
        <dbReference type="ARBA" id="ARBA00022516"/>
    </source>
</evidence>
<evidence type="ECO:0000256" key="13">
    <source>
        <dbReference type="ARBA" id="ARBA00023315"/>
    </source>
</evidence>
<comment type="similarity">
    <text evidence="4 14">Belongs to the diacylglycerol acyltransferase family.</text>
</comment>
<protein>
    <recommendedName>
        <fullName evidence="14">Acyltransferase</fullName>
        <ecNumber evidence="14">2.3.1.-</ecNumber>
    </recommendedName>
</protein>
<dbReference type="AlphaFoldDB" id="L8GY38"/>
<keyword evidence="9 14" id="KW-0256">Endoplasmic reticulum</keyword>
<dbReference type="CDD" id="cd07987">
    <property type="entry name" value="LPLAT_MGAT-like"/>
    <property type="match status" value="1"/>
</dbReference>
<dbReference type="KEGG" id="acan:ACA1_207320"/>
<evidence type="ECO:0000256" key="7">
    <source>
        <dbReference type="ARBA" id="ARBA00022692"/>
    </source>
</evidence>
<dbReference type="Pfam" id="PF03982">
    <property type="entry name" value="DAGAT"/>
    <property type="match status" value="1"/>
</dbReference>
<dbReference type="PANTHER" id="PTHR12317:SF0">
    <property type="entry name" value="ACYLTRANSFERASE"/>
    <property type="match status" value="1"/>
</dbReference>
<dbReference type="GO" id="GO:0006071">
    <property type="term" value="P:glycerol metabolic process"/>
    <property type="evidence" value="ECO:0007669"/>
    <property type="project" value="UniProtKB-KW"/>
</dbReference>
<keyword evidence="12 14" id="KW-0472">Membrane</keyword>
<dbReference type="RefSeq" id="XP_004339931.1">
    <property type="nucleotide sequence ID" value="XM_004339883.1"/>
</dbReference>
<keyword evidence="10 14" id="KW-1133">Transmembrane helix</keyword>
<dbReference type="OrthoDB" id="264532at2759"/>
<feature type="transmembrane region" description="Helical" evidence="14">
    <location>
        <begin position="60"/>
        <end position="77"/>
    </location>
</feature>
<evidence type="ECO:0000256" key="9">
    <source>
        <dbReference type="ARBA" id="ARBA00022824"/>
    </source>
</evidence>
<evidence type="ECO:0000256" key="2">
    <source>
        <dbReference type="ARBA" id="ARBA00004771"/>
    </source>
</evidence>
<keyword evidence="5" id="KW-0444">Lipid biosynthesis</keyword>
<evidence type="ECO:0000313" key="16">
    <source>
        <dbReference type="Proteomes" id="UP000011083"/>
    </source>
</evidence>
<proteinExistence type="inferred from homology"/>
<evidence type="ECO:0000313" key="15">
    <source>
        <dbReference type="EMBL" id="ELR17915.1"/>
    </source>
</evidence>
<evidence type="ECO:0000256" key="8">
    <source>
        <dbReference type="ARBA" id="ARBA00022798"/>
    </source>
</evidence>
<dbReference type="Proteomes" id="UP000011083">
    <property type="component" value="Unassembled WGS sequence"/>
</dbReference>
<dbReference type="GO" id="GO:0004144">
    <property type="term" value="F:diacylglycerol O-acyltransferase activity"/>
    <property type="evidence" value="ECO:0007669"/>
    <property type="project" value="TreeGrafter"/>
</dbReference>
<dbReference type="PANTHER" id="PTHR12317">
    <property type="entry name" value="DIACYLGLYCEROL O-ACYLTRANSFERASE"/>
    <property type="match status" value="1"/>
</dbReference>
<accession>L8GY38</accession>
<dbReference type="EMBL" id="KB007966">
    <property type="protein sequence ID" value="ELR17915.1"/>
    <property type="molecule type" value="Genomic_DNA"/>
</dbReference>
<evidence type="ECO:0000256" key="12">
    <source>
        <dbReference type="ARBA" id="ARBA00023136"/>
    </source>
</evidence>
<gene>
    <name evidence="15" type="ORF">ACA1_207320</name>
</gene>
<evidence type="ECO:0000256" key="10">
    <source>
        <dbReference type="ARBA" id="ARBA00022989"/>
    </source>
</evidence>
<reference evidence="15 16" key="1">
    <citation type="journal article" date="2013" name="Genome Biol.">
        <title>Genome of Acanthamoeba castellanii highlights extensive lateral gene transfer and early evolution of tyrosine kinase signaling.</title>
        <authorList>
            <person name="Clarke M."/>
            <person name="Lohan A.J."/>
            <person name="Liu B."/>
            <person name="Lagkouvardos I."/>
            <person name="Roy S."/>
            <person name="Zafar N."/>
            <person name="Bertelli C."/>
            <person name="Schilde C."/>
            <person name="Kianianmomeni A."/>
            <person name="Burglin T.R."/>
            <person name="Frech C."/>
            <person name="Turcotte B."/>
            <person name="Kopec K.O."/>
            <person name="Synnott J.M."/>
            <person name="Choo C."/>
            <person name="Paponov I."/>
            <person name="Finkler A."/>
            <person name="Soon Heng Tan C."/>
            <person name="Hutchins A.P."/>
            <person name="Weinmeier T."/>
            <person name="Rattei T."/>
            <person name="Chu J.S."/>
            <person name="Gimenez G."/>
            <person name="Irimia M."/>
            <person name="Rigden D.J."/>
            <person name="Fitzpatrick D.A."/>
            <person name="Lorenzo-Morales J."/>
            <person name="Bateman A."/>
            <person name="Chiu C.H."/>
            <person name="Tang P."/>
            <person name="Hegemann P."/>
            <person name="Fromm H."/>
            <person name="Raoult D."/>
            <person name="Greub G."/>
            <person name="Miranda-Saavedra D."/>
            <person name="Chen N."/>
            <person name="Nash P."/>
            <person name="Ginger M.L."/>
            <person name="Horn M."/>
            <person name="Schaap P."/>
            <person name="Caler L."/>
            <person name="Loftus B."/>
        </authorList>
    </citation>
    <scope>NUCLEOTIDE SEQUENCE [LARGE SCALE GENOMIC DNA]</scope>
    <source>
        <strain evidence="15 16">Neff</strain>
    </source>
</reference>
<dbReference type="VEuPathDB" id="AmoebaDB:ACA1_207320"/>
<comment type="subcellular location">
    <subcellularLocation>
        <location evidence="1 14">Endoplasmic reticulum membrane</location>
        <topology evidence="1 14">Multi-pass membrane protein</topology>
    </subcellularLocation>
</comment>
<evidence type="ECO:0000256" key="3">
    <source>
        <dbReference type="ARBA" id="ARBA00005189"/>
    </source>
</evidence>
<organism evidence="15 16">
    <name type="scientific">Acanthamoeba castellanii (strain ATCC 30010 / Neff)</name>
    <dbReference type="NCBI Taxonomy" id="1257118"/>
    <lineage>
        <taxon>Eukaryota</taxon>
        <taxon>Amoebozoa</taxon>
        <taxon>Discosea</taxon>
        <taxon>Longamoebia</taxon>
        <taxon>Centramoebida</taxon>
        <taxon>Acanthamoebidae</taxon>
        <taxon>Acanthamoeba</taxon>
    </lineage>
</organism>
<dbReference type="EC" id="2.3.1.-" evidence="14"/>
<dbReference type="STRING" id="1257118.L8GY38"/>
<evidence type="ECO:0000256" key="14">
    <source>
        <dbReference type="RuleBase" id="RU367023"/>
    </source>
</evidence>
<keyword evidence="6 14" id="KW-0808">Transferase</keyword>
<sequence length="360" mass="40737">MMLPTPPFMAEPILPSLELTIALVVGTVGALMLVAFHFAESNAAMRGRKGQPLPAWVERALRVFFLAVLVGPMTYVVDRFLFHWPVLTLFWILYAVPYTDLSEQNGGKTPRLRKCPMWNLAKKYFTLDLVRTCPLDPEKQYIFAIHPHGILPVGTTVAMGYECKGGFKDLFPGINFKTLVATFGFYVPMYREFLLYSGMADASRFSAKKLLEDKMSIALVPGGATEALYVSPEKDVLYLKNRKGFIKLAMEHGTPIVPVFSFNENSTYKLYQGGNKFINDFKRRFQRVFGLTLPMVLNVVPKRAKITVVVGQPVDMPLNKDPSPEEVDRQLEVYIAKLKELYDANKDKYNDSKSKQLVII</sequence>
<comment type="pathway">
    <text evidence="2">Glycerolipid metabolism; triacylglycerol biosynthesis.</text>
</comment>
<evidence type="ECO:0000256" key="4">
    <source>
        <dbReference type="ARBA" id="ARBA00005420"/>
    </source>
</evidence>
<name>L8GY38_ACACF</name>
<comment type="pathway">
    <text evidence="3">Lipid metabolism.</text>
</comment>
<keyword evidence="7 14" id="KW-0812">Transmembrane</keyword>
<dbReference type="GeneID" id="14918645"/>
<evidence type="ECO:0000256" key="11">
    <source>
        <dbReference type="ARBA" id="ARBA00023098"/>
    </source>
</evidence>
<keyword evidence="13 15" id="KW-0012">Acyltransferase</keyword>
<dbReference type="GO" id="GO:0005789">
    <property type="term" value="C:endoplasmic reticulum membrane"/>
    <property type="evidence" value="ECO:0007669"/>
    <property type="project" value="UniProtKB-SubCell"/>
</dbReference>
<evidence type="ECO:0000256" key="1">
    <source>
        <dbReference type="ARBA" id="ARBA00004477"/>
    </source>
</evidence>
<dbReference type="OMA" id="WTPWRRE"/>
<dbReference type="InterPro" id="IPR007130">
    <property type="entry name" value="DAGAT"/>
</dbReference>
<keyword evidence="8" id="KW-0319">Glycerol metabolism</keyword>